<keyword evidence="3" id="KW-0804">Transcription</keyword>
<keyword evidence="6" id="KW-1185">Reference proteome</keyword>
<reference evidence="5 6" key="1">
    <citation type="submission" date="2018-11" db="EMBL/GenBank/DDBJ databases">
        <title>Chryseotalea sanarue gen. nov., sp., nov., a member of the family Cytophagaceae, isolated from a brackish lake in Hamamatsu Japan.</title>
        <authorList>
            <person name="Maejima Y."/>
            <person name="Iino T."/>
            <person name="Muraguchi Y."/>
            <person name="Fukuda K."/>
            <person name="Ohkuma M."/>
            <person name="Moriuchi R."/>
            <person name="Dohra H."/>
            <person name="Kimbara K."/>
            <person name="Shintani M."/>
        </authorList>
    </citation>
    <scope>NUCLEOTIDE SEQUENCE [LARGE SCALE GENOMIC DNA]</scope>
    <source>
        <strain evidence="5 6">Ys</strain>
    </source>
</reference>
<proteinExistence type="predicted"/>
<dbReference type="PANTHER" id="PTHR42756:SF1">
    <property type="entry name" value="TRANSCRIPTIONAL REPRESSOR OF EMRAB OPERON"/>
    <property type="match status" value="1"/>
</dbReference>
<dbReference type="SMART" id="SM00347">
    <property type="entry name" value="HTH_MARR"/>
    <property type="match status" value="1"/>
</dbReference>
<dbReference type="Gene3D" id="1.10.10.10">
    <property type="entry name" value="Winged helix-like DNA-binding domain superfamily/Winged helix DNA-binding domain"/>
    <property type="match status" value="1"/>
</dbReference>
<dbReference type="PROSITE" id="PS50995">
    <property type="entry name" value="HTH_MARR_2"/>
    <property type="match status" value="1"/>
</dbReference>
<dbReference type="GO" id="GO:0003677">
    <property type="term" value="F:DNA binding"/>
    <property type="evidence" value="ECO:0007669"/>
    <property type="project" value="UniProtKB-KW"/>
</dbReference>
<dbReference type="InterPro" id="IPR036388">
    <property type="entry name" value="WH-like_DNA-bd_sf"/>
</dbReference>
<evidence type="ECO:0000256" key="2">
    <source>
        <dbReference type="ARBA" id="ARBA00023125"/>
    </source>
</evidence>
<name>A0A401U810_9BACT</name>
<dbReference type="GO" id="GO:0003700">
    <property type="term" value="F:DNA-binding transcription factor activity"/>
    <property type="evidence" value="ECO:0007669"/>
    <property type="project" value="InterPro"/>
</dbReference>
<evidence type="ECO:0000313" key="6">
    <source>
        <dbReference type="Proteomes" id="UP000288227"/>
    </source>
</evidence>
<comment type="caution">
    <text evidence="5">The sequence shown here is derived from an EMBL/GenBank/DDBJ whole genome shotgun (WGS) entry which is preliminary data.</text>
</comment>
<accession>A0A401U810</accession>
<dbReference type="OrthoDB" id="1467380at2"/>
<sequence length="149" mass="17095">MRREETVDHHIKAAWHAISRMYNQQAAAYDATMAMGFVLLTINAEEGTPATKIAPLMGLEARSLTRLLNTMEERGVIVRKTDALDKRSVRVYLTEEGKQKRDRAKETVLNFNNAIRKEISEEKLNVFFEVIQSIQQVVEKDNINVKAYN</sequence>
<dbReference type="AlphaFoldDB" id="A0A401U810"/>
<protein>
    <submittedName>
        <fullName evidence="5">MarR family transcriptional regulator</fullName>
    </submittedName>
</protein>
<dbReference type="SUPFAM" id="SSF46785">
    <property type="entry name" value="Winged helix' DNA-binding domain"/>
    <property type="match status" value="1"/>
</dbReference>
<gene>
    <name evidence="5" type="ORF">SanaruYs_12500</name>
</gene>
<dbReference type="EMBL" id="BHXQ01000002">
    <property type="protein sequence ID" value="GCC51030.1"/>
    <property type="molecule type" value="Genomic_DNA"/>
</dbReference>
<keyword evidence="2" id="KW-0238">DNA-binding</keyword>
<dbReference type="InterPro" id="IPR000835">
    <property type="entry name" value="HTH_MarR-typ"/>
</dbReference>
<dbReference type="PANTHER" id="PTHR42756">
    <property type="entry name" value="TRANSCRIPTIONAL REGULATOR, MARR"/>
    <property type="match status" value="1"/>
</dbReference>
<evidence type="ECO:0000256" key="3">
    <source>
        <dbReference type="ARBA" id="ARBA00023163"/>
    </source>
</evidence>
<dbReference type="InterPro" id="IPR036390">
    <property type="entry name" value="WH_DNA-bd_sf"/>
</dbReference>
<dbReference type="Pfam" id="PF01047">
    <property type="entry name" value="MarR"/>
    <property type="match status" value="1"/>
</dbReference>
<evidence type="ECO:0000313" key="5">
    <source>
        <dbReference type="EMBL" id="GCC51030.1"/>
    </source>
</evidence>
<dbReference type="PRINTS" id="PR00598">
    <property type="entry name" value="HTHMARR"/>
</dbReference>
<dbReference type="RefSeq" id="WP_127121674.1">
    <property type="nucleotide sequence ID" value="NZ_BHXQ01000002.1"/>
</dbReference>
<organism evidence="5 6">
    <name type="scientific">Chryseotalea sanaruensis</name>
    <dbReference type="NCBI Taxonomy" id="2482724"/>
    <lineage>
        <taxon>Bacteria</taxon>
        <taxon>Pseudomonadati</taxon>
        <taxon>Bacteroidota</taxon>
        <taxon>Cytophagia</taxon>
        <taxon>Cytophagales</taxon>
        <taxon>Chryseotaleaceae</taxon>
        <taxon>Chryseotalea</taxon>
    </lineage>
</organism>
<keyword evidence="1" id="KW-0805">Transcription regulation</keyword>
<feature type="domain" description="HTH marR-type" evidence="4">
    <location>
        <begin position="1"/>
        <end position="136"/>
    </location>
</feature>
<evidence type="ECO:0000259" key="4">
    <source>
        <dbReference type="PROSITE" id="PS50995"/>
    </source>
</evidence>
<dbReference type="Proteomes" id="UP000288227">
    <property type="component" value="Unassembled WGS sequence"/>
</dbReference>
<evidence type="ECO:0000256" key="1">
    <source>
        <dbReference type="ARBA" id="ARBA00023015"/>
    </source>
</evidence>